<dbReference type="EMBL" id="NBII01000007">
    <property type="protein sequence ID" value="PAV17151.1"/>
    <property type="molecule type" value="Genomic_DNA"/>
</dbReference>
<reference evidence="3 4" key="1">
    <citation type="journal article" date="2017" name="Mol. Ecol.">
        <title>Comparative and population genomic landscape of Phellinus noxius: A hypervariable fungus causing root rot in trees.</title>
        <authorList>
            <person name="Chung C.L."/>
            <person name="Lee T.J."/>
            <person name="Akiba M."/>
            <person name="Lee H.H."/>
            <person name="Kuo T.H."/>
            <person name="Liu D."/>
            <person name="Ke H.M."/>
            <person name="Yokoi T."/>
            <person name="Roa M.B."/>
            <person name="Lu M.J."/>
            <person name="Chang Y.Y."/>
            <person name="Ann P.J."/>
            <person name="Tsai J.N."/>
            <person name="Chen C.Y."/>
            <person name="Tzean S.S."/>
            <person name="Ota Y."/>
            <person name="Hattori T."/>
            <person name="Sahashi N."/>
            <person name="Liou R.F."/>
            <person name="Kikuchi T."/>
            <person name="Tsai I.J."/>
        </authorList>
    </citation>
    <scope>NUCLEOTIDE SEQUENCE [LARGE SCALE GENOMIC DNA]</scope>
    <source>
        <strain evidence="3 4">FFPRI411160</strain>
    </source>
</reference>
<dbReference type="STRING" id="2282107.A0A286UC31"/>
<feature type="compositionally biased region" description="Low complexity" evidence="1">
    <location>
        <begin position="474"/>
        <end position="490"/>
    </location>
</feature>
<evidence type="ECO:0000256" key="1">
    <source>
        <dbReference type="SAM" id="MobiDB-lite"/>
    </source>
</evidence>
<evidence type="ECO:0000313" key="4">
    <source>
        <dbReference type="Proteomes" id="UP000217199"/>
    </source>
</evidence>
<sequence>MDGTGDRSEMQSVTGELEEGGRCSNGLFASVDVVPKCSELTFLFTSRQENNRRFPGFRLHEPPKPYSEHWLESALPIYPPLKSLSSASFHDIYSRLRTNHRSRSSSLDISRIVDPPAGGLLTLRHPPSSPISLPTPSTSSPPSPPTPSSISPPSYVPVTEPESNASSLSFIVAIEAVEKGNIIYLSESITEILGHDPKDVLGIPASEFCHPDDAPSLYKAYQEMIAEDKAACLLYIRLARKGPIKSYMLMSVTCSRVGRHLIGACSAASSLKAVHNASTATEVVVIAPMASHLEFRRWNVPPSIPQSDSSGTNSPSSRNSEEPPSPSVDHELMLAMTQLVLTQPPPDRVQSKRTALVLERFSVHCPILYSTNDEILPRSLAFGRPFYDFVAPGKSEHTARGVIDMVKTWGVNEKGSPSDGGFAFSRFKILLKGRDSTAKPIDPAPLRNRRTSPLSDTRGGRPYHDGRACSVPQSSSSGSSPTSTTSASMSKGNRARKLKLKGAERGIDSTDQEMTVDAIFSPQSDGILVILRPAVATAAV</sequence>
<dbReference type="CDD" id="cd00130">
    <property type="entry name" value="PAS"/>
    <property type="match status" value="1"/>
</dbReference>
<name>A0A286UC31_9AGAM</name>
<protein>
    <recommendedName>
        <fullName evidence="2">PAS domain-containing protein</fullName>
    </recommendedName>
</protein>
<organism evidence="3 4">
    <name type="scientific">Pyrrhoderma noxium</name>
    <dbReference type="NCBI Taxonomy" id="2282107"/>
    <lineage>
        <taxon>Eukaryota</taxon>
        <taxon>Fungi</taxon>
        <taxon>Dikarya</taxon>
        <taxon>Basidiomycota</taxon>
        <taxon>Agaricomycotina</taxon>
        <taxon>Agaricomycetes</taxon>
        <taxon>Hymenochaetales</taxon>
        <taxon>Hymenochaetaceae</taxon>
        <taxon>Pyrrhoderma</taxon>
    </lineage>
</organism>
<evidence type="ECO:0000259" key="2">
    <source>
        <dbReference type="PROSITE" id="PS50112"/>
    </source>
</evidence>
<proteinExistence type="predicted"/>
<dbReference type="OrthoDB" id="411251at2759"/>
<gene>
    <name evidence="3" type="ORF">PNOK_0721500</name>
</gene>
<feature type="region of interest" description="Disordered" evidence="1">
    <location>
        <begin position="436"/>
        <end position="509"/>
    </location>
</feature>
<feature type="region of interest" description="Disordered" evidence="1">
    <location>
        <begin position="1"/>
        <end position="22"/>
    </location>
</feature>
<feature type="region of interest" description="Disordered" evidence="1">
    <location>
        <begin position="302"/>
        <end position="328"/>
    </location>
</feature>
<dbReference type="InParanoid" id="A0A286UC31"/>
<dbReference type="Proteomes" id="UP000217199">
    <property type="component" value="Unassembled WGS sequence"/>
</dbReference>
<dbReference type="InterPro" id="IPR013655">
    <property type="entry name" value="PAS_fold_3"/>
</dbReference>
<feature type="compositionally biased region" description="Basic and acidic residues" evidence="1">
    <location>
        <begin position="458"/>
        <end position="467"/>
    </location>
</feature>
<dbReference type="SUPFAM" id="SSF55785">
    <property type="entry name" value="PYP-like sensor domain (PAS domain)"/>
    <property type="match status" value="1"/>
</dbReference>
<dbReference type="SMART" id="SM00091">
    <property type="entry name" value="PAS"/>
    <property type="match status" value="1"/>
</dbReference>
<dbReference type="Pfam" id="PF08447">
    <property type="entry name" value="PAS_3"/>
    <property type="match status" value="1"/>
</dbReference>
<keyword evidence="4" id="KW-1185">Reference proteome</keyword>
<dbReference type="InterPro" id="IPR000014">
    <property type="entry name" value="PAS"/>
</dbReference>
<feature type="domain" description="PAS" evidence="2">
    <location>
        <begin position="178"/>
        <end position="228"/>
    </location>
</feature>
<dbReference type="InterPro" id="IPR035965">
    <property type="entry name" value="PAS-like_dom_sf"/>
</dbReference>
<accession>A0A286UC31</accession>
<feature type="region of interest" description="Disordered" evidence="1">
    <location>
        <begin position="118"/>
        <end position="158"/>
    </location>
</feature>
<evidence type="ECO:0000313" key="3">
    <source>
        <dbReference type="EMBL" id="PAV17151.1"/>
    </source>
</evidence>
<feature type="compositionally biased region" description="Low complexity" evidence="1">
    <location>
        <begin position="307"/>
        <end position="318"/>
    </location>
</feature>
<dbReference type="PROSITE" id="PS50112">
    <property type="entry name" value="PAS"/>
    <property type="match status" value="1"/>
</dbReference>
<comment type="caution">
    <text evidence="3">The sequence shown here is derived from an EMBL/GenBank/DDBJ whole genome shotgun (WGS) entry which is preliminary data.</text>
</comment>
<dbReference type="Gene3D" id="3.30.450.20">
    <property type="entry name" value="PAS domain"/>
    <property type="match status" value="1"/>
</dbReference>
<dbReference type="AlphaFoldDB" id="A0A286UC31"/>